<sequence>MKFILPVGLVIALSACSVNPLVIEKEYEDVQDTIGEVNELIIDNLLPCSGELNSSDQNAGHLQDCETQSDGVIKVIHLTQEVDIALEQPDPIDPNTLNDLWEKIQYQMTLPIPQNQPRLDAQKNWYLRHPAYMQRVSKRARPFLYHITQRLEQENMPMELALLPIVESAFDPFAYSHGRASGMWQFIPSTGKRFGMKQTWWYDGRRDVIASTEGAIKYLRYLNDMFDGDWLHALAAYNSGEGRVMRAIKKNKRAGKPTDFWSLDLPRETRAYVPKLLALADILKSQDEYNFSWPKIANAPVVEIVDVSSQIDLAVAARMANLTIAELQALNPGYNRWATDPDGPHRLLLPIDKAESFTAMLAQTSSKDRLNWVRHKVKSGESLGLIARKYSTSVSVIKQVNNLKSNMIVANNYILIPVSLKDLDAYSLSADQRLVKTQSIKRANHKIEHTVNRGDTLWDLAVAHKVGVRELAKWNKMAPTDTLKVGANLVIWTDDIAIPDANSPVMRNLVYTVRSGDSLALIASRFKVRIADIAQWNNLEGEKYLQPGQKLKIRVDVKRT</sequence>
<dbReference type="SMART" id="SM00257">
    <property type="entry name" value="LysM"/>
    <property type="match status" value="3"/>
</dbReference>
<dbReference type="GO" id="GO:0000270">
    <property type="term" value="P:peptidoglycan metabolic process"/>
    <property type="evidence" value="ECO:0007669"/>
    <property type="project" value="InterPro"/>
</dbReference>
<dbReference type="InterPro" id="IPR036779">
    <property type="entry name" value="LysM_dom_sf"/>
</dbReference>
<dbReference type="GO" id="GO:0008932">
    <property type="term" value="F:lytic endotransglycosylase activity"/>
    <property type="evidence" value="ECO:0007669"/>
    <property type="project" value="TreeGrafter"/>
</dbReference>
<evidence type="ECO:0000256" key="1">
    <source>
        <dbReference type="ARBA" id="ARBA00007734"/>
    </source>
</evidence>
<dbReference type="AlphaFoldDB" id="H5TAE3"/>
<dbReference type="Pfam" id="PF01476">
    <property type="entry name" value="LysM"/>
    <property type="match status" value="3"/>
</dbReference>
<evidence type="ECO:0000259" key="2">
    <source>
        <dbReference type="PROSITE" id="PS51782"/>
    </source>
</evidence>
<dbReference type="Gene3D" id="3.10.350.10">
    <property type="entry name" value="LysM domain"/>
    <property type="match status" value="3"/>
</dbReference>
<dbReference type="InterPro" id="IPR008258">
    <property type="entry name" value="Transglycosylase_SLT_dom_1"/>
</dbReference>
<accession>H5TAE3</accession>
<dbReference type="SUPFAM" id="SSF53955">
    <property type="entry name" value="Lysozyme-like"/>
    <property type="match status" value="1"/>
</dbReference>
<dbReference type="PANTHER" id="PTHR33734">
    <property type="entry name" value="LYSM DOMAIN-CONTAINING GPI-ANCHORED PROTEIN 2"/>
    <property type="match status" value="1"/>
</dbReference>
<dbReference type="InterPro" id="IPR000189">
    <property type="entry name" value="Transglyc_AS"/>
</dbReference>
<reference evidence="3 4" key="2">
    <citation type="journal article" date="2017" name="Antonie Van Leeuwenhoek">
        <title>Rhizobium rhizosphaerae sp. nov., a novel species isolated from rice rhizosphere.</title>
        <authorList>
            <person name="Zhao J.J."/>
            <person name="Zhang J."/>
            <person name="Zhang R.J."/>
            <person name="Zhang C.W."/>
            <person name="Yin H.Q."/>
            <person name="Zhang X.X."/>
        </authorList>
    </citation>
    <scope>NUCLEOTIDE SEQUENCE [LARGE SCALE GENOMIC DNA]</scope>
    <source>
        <strain evidence="3 4">ACAM 611</strain>
    </source>
</reference>
<gene>
    <name evidence="3" type="primary">mltD</name>
    <name evidence="3" type="ORF">GPUN_1141</name>
</gene>
<proteinExistence type="inferred from homology"/>
<comment type="similarity">
    <text evidence="1">Belongs to the transglycosylase Slt family.</text>
</comment>
<reference evidence="3 4" key="1">
    <citation type="journal article" date="2012" name="J. Bacteriol.">
        <title>Genome sequence of proteorhodopsin-containing sea ice bacterium Glaciecola punicea ACAM 611T.</title>
        <authorList>
            <person name="Qin Q.-L."/>
            <person name="Xie B.-B."/>
            <person name="Shu Y.-L."/>
            <person name="Rong J.-C."/>
            <person name="Zhao D.-L."/>
            <person name="Zhang X.-Y."/>
            <person name="Chen X.-L."/>
            <person name="Zhou B.-C."/>
            <person name="Zhanga Y.-Z."/>
        </authorList>
    </citation>
    <scope>NUCLEOTIDE SEQUENCE [LARGE SCALE GENOMIC DNA]</scope>
    <source>
        <strain evidence="3 4">ACAM 611</strain>
    </source>
</reference>
<organism evidence="3 4">
    <name type="scientific">Glaciecola punicea ACAM 611</name>
    <dbReference type="NCBI Taxonomy" id="1121923"/>
    <lineage>
        <taxon>Bacteria</taxon>
        <taxon>Pseudomonadati</taxon>
        <taxon>Pseudomonadota</taxon>
        <taxon>Gammaproteobacteria</taxon>
        <taxon>Alteromonadales</taxon>
        <taxon>Alteromonadaceae</taxon>
        <taxon>Glaciecola</taxon>
    </lineage>
</organism>
<dbReference type="InterPro" id="IPR023346">
    <property type="entry name" value="Lysozyme-like_dom_sf"/>
</dbReference>
<dbReference type="OrthoDB" id="9815002at2"/>
<dbReference type="FunFam" id="1.10.530.10:FF:000004">
    <property type="entry name" value="Membrane-bound lytic murein transglycosylase D"/>
    <property type="match status" value="1"/>
</dbReference>
<keyword evidence="4" id="KW-1185">Reference proteome</keyword>
<dbReference type="InterPro" id="IPR018392">
    <property type="entry name" value="LysM"/>
</dbReference>
<feature type="domain" description="LysM" evidence="2">
    <location>
        <begin position="447"/>
        <end position="491"/>
    </location>
</feature>
<dbReference type="Proteomes" id="UP000053586">
    <property type="component" value="Unassembled WGS sequence"/>
</dbReference>
<dbReference type="CDD" id="cd16894">
    <property type="entry name" value="MltD-like"/>
    <property type="match status" value="1"/>
</dbReference>
<dbReference type="RefSeq" id="WP_006004194.1">
    <property type="nucleotide sequence ID" value="NZ_BAET01000008.1"/>
</dbReference>
<dbReference type="EMBL" id="BAET01000008">
    <property type="protein sequence ID" value="GAB55270.1"/>
    <property type="molecule type" value="Genomic_DNA"/>
</dbReference>
<dbReference type="GO" id="GO:0016020">
    <property type="term" value="C:membrane"/>
    <property type="evidence" value="ECO:0007669"/>
    <property type="project" value="InterPro"/>
</dbReference>
<dbReference type="Pfam" id="PF01464">
    <property type="entry name" value="SLT"/>
    <property type="match status" value="1"/>
</dbReference>
<comment type="caution">
    <text evidence="3">The sequence shown here is derived from an EMBL/GenBank/DDBJ whole genome shotgun (WGS) entry which is preliminary data.</text>
</comment>
<dbReference type="eggNOG" id="COG1388">
    <property type="taxonomic scope" value="Bacteria"/>
</dbReference>
<dbReference type="PROSITE" id="PS51782">
    <property type="entry name" value="LYSM"/>
    <property type="match status" value="3"/>
</dbReference>
<dbReference type="PROSITE" id="PS00922">
    <property type="entry name" value="TRANSGLYCOSYLASE"/>
    <property type="match status" value="1"/>
</dbReference>
<dbReference type="SUPFAM" id="SSF54106">
    <property type="entry name" value="LysM domain"/>
    <property type="match status" value="3"/>
</dbReference>
<dbReference type="CDD" id="cd00118">
    <property type="entry name" value="LysM"/>
    <property type="match status" value="3"/>
</dbReference>
<evidence type="ECO:0000313" key="4">
    <source>
        <dbReference type="Proteomes" id="UP000053586"/>
    </source>
</evidence>
<protein>
    <submittedName>
        <fullName evidence="3">Membrane-bound lytic murein transglycosylase D</fullName>
    </submittedName>
</protein>
<feature type="domain" description="LysM" evidence="2">
    <location>
        <begin position="373"/>
        <end position="416"/>
    </location>
</feature>
<dbReference type="PANTHER" id="PTHR33734:SF22">
    <property type="entry name" value="MEMBRANE-BOUND LYTIC MUREIN TRANSGLYCOSYLASE D"/>
    <property type="match status" value="1"/>
</dbReference>
<evidence type="ECO:0000313" key="3">
    <source>
        <dbReference type="EMBL" id="GAB55270.1"/>
    </source>
</evidence>
<name>H5TAE3_9ALTE</name>
<feature type="domain" description="LysM" evidence="2">
    <location>
        <begin position="509"/>
        <end position="553"/>
    </location>
</feature>
<dbReference type="PROSITE" id="PS51257">
    <property type="entry name" value="PROKAR_LIPOPROTEIN"/>
    <property type="match status" value="1"/>
</dbReference>
<dbReference type="Gene3D" id="1.10.530.10">
    <property type="match status" value="1"/>
</dbReference>
<dbReference type="eggNOG" id="COG0741">
    <property type="taxonomic scope" value="Bacteria"/>
</dbReference>